<evidence type="ECO:0000313" key="2">
    <source>
        <dbReference type="EMBL" id="OJJ46967.1"/>
    </source>
</evidence>
<name>A0A1L9SIJ2_9EURO</name>
<proteinExistence type="predicted"/>
<keyword evidence="1" id="KW-0812">Transmembrane</keyword>
<organism evidence="2 3">
    <name type="scientific">Penicilliopsis zonata CBS 506.65</name>
    <dbReference type="NCBI Taxonomy" id="1073090"/>
    <lineage>
        <taxon>Eukaryota</taxon>
        <taxon>Fungi</taxon>
        <taxon>Dikarya</taxon>
        <taxon>Ascomycota</taxon>
        <taxon>Pezizomycotina</taxon>
        <taxon>Eurotiomycetes</taxon>
        <taxon>Eurotiomycetidae</taxon>
        <taxon>Eurotiales</taxon>
        <taxon>Aspergillaceae</taxon>
        <taxon>Penicilliopsis</taxon>
    </lineage>
</organism>
<dbReference type="RefSeq" id="XP_022581477.1">
    <property type="nucleotide sequence ID" value="XM_022727257.1"/>
</dbReference>
<evidence type="ECO:0000256" key="1">
    <source>
        <dbReference type="SAM" id="Phobius"/>
    </source>
</evidence>
<keyword evidence="3" id="KW-1185">Reference proteome</keyword>
<sequence>MLEISRKEVRNCVWMNALNFWLWSVMGIANHLVQKPSLPSIFHLPESSHFSECRAFPRDDMSDH</sequence>
<keyword evidence="1" id="KW-0472">Membrane</keyword>
<dbReference type="GeneID" id="34613721"/>
<dbReference type="VEuPathDB" id="FungiDB:ASPZODRAFT_1864875"/>
<keyword evidence="1" id="KW-1133">Transmembrane helix</keyword>
<reference evidence="3" key="1">
    <citation type="journal article" date="2017" name="Genome Biol.">
        <title>Comparative genomics reveals high biological diversity and specific adaptations in the industrially and medically important fungal genus Aspergillus.</title>
        <authorList>
            <person name="de Vries R.P."/>
            <person name="Riley R."/>
            <person name="Wiebenga A."/>
            <person name="Aguilar-Osorio G."/>
            <person name="Amillis S."/>
            <person name="Uchima C.A."/>
            <person name="Anderluh G."/>
            <person name="Asadollahi M."/>
            <person name="Askin M."/>
            <person name="Barry K."/>
            <person name="Battaglia E."/>
            <person name="Bayram O."/>
            <person name="Benocci T."/>
            <person name="Braus-Stromeyer S.A."/>
            <person name="Caldana C."/>
            <person name="Canovas D."/>
            <person name="Cerqueira G.C."/>
            <person name="Chen F."/>
            <person name="Chen W."/>
            <person name="Choi C."/>
            <person name="Clum A."/>
            <person name="Dos Santos R.A."/>
            <person name="Damasio A.R."/>
            <person name="Diallinas G."/>
            <person name="Emri T."/>
            <person name="Fekete E."/>
            <person name="Flipphi M."/>
            <person name="Freyberg S."/>
            <person name="Gallo A."/>
            <person name="Gournas C."/>
            <person name="Habgood R."/>
            <person name="Hainaut M."/>
            <person name="Harispe M.L."/>
            <person name="Henrissat B."/>
            <person name="Hilden K.S."/>
            <person name="Hope R."/>
            <person name="Hossain A."/>
            <person name="Karabika E."/>
            <person name="Karaffa L."/>
            <person name="Karanyi Z."/>
            <person name="Krasevec N."/>
            <person name="Kuo A."/>
            <person name="Kusch H."/>
            <person name="LaButti K."/>
            <person name="Lagendijk E.L."/>
            <person name="Lapidus A."/>
            <person name="Levasseur A."/>
            <person name="Lindquist E."/>
            <person name="Lipzen A."/>
            <person name="Logrieco A.F."/>
            <person name="MacCabe A."/>
            <person name="Maekelae M.R."/>
            <person name="Malavazi I."/>
            <person name="Melin P."/>
            <person name="Meyer V."/>
            <person name="Mielnichuk N."/>
            <person name="Miskei M."/>
            <person name="Molnar A.P."/>
            <person name="Mule G."/>
            <person name="Ngan C.Y."/>
            <person name="Orejas M."/>
            <person name="Orosz E."/>
            <person name="Ouedraogo J.P."/>
            <person name="Overkamp K.M."/>
            <person name="Park H.-S."/>
            <person name="Perrone G."/>
            <person name="Piumi F."/>
            <person name="Punt P.J."/>
            <person name="Ram A.F."/>
            <person name="Ramon A."/>
            <person name="Rauscher S."/>
            <person name="Record E."/>
            <person name="Riano-Pachon D.M."/>
            <person name="Robert V."/>
            <person name="Roehrig J."/>
            <person name="Ruller R."/>
            <person name="Salamov A."/>
            <person name="Salih N.S."/>
            <person name="Samson R.A."/>
            <person name="Sandor E."/>
            <person name="Sanguinetti M."/>
            <person name="Schuetze T."/>
            <person name="Sepcic K."/>
            <person name="Shelest E."/>
            <person name="Sherlock G."/>
            <person name="Sophianopoulou V."/>
            <person name="Squina F.M."/>
            <person name="Sun H."/>
            <person name="Susca A."/>
            <person name="Todd R.B."/>
            <person name="Tsang A."/>
            <person name="Unkles S.E."/>
            <person name="van de Wiele N."/>
            <person name="van Rossen-Uffink D."/>
            <person name="Oliveira J.V."/>
            <person name="Vesth T.C."/>
            <person name="Visser J."/>
            <person name="Yu J.-H."/>
            <person name="Zhou M."/>
            <person name="Andersen M.R."/>
            <person name="Archer D.B."/>
            <person name="Baker S.E."/>
            <person name="Benoit I."/>
            <person name="Brakhage A.A."/>
            <person name="Braus G.H."/>
            <person name="Fischer R."/>
            <person name="Frisvad J.C."/>
            <person name="Goldman G.H."/>
            <person name="Houbraken J."/>
            <person name="Oakley B."/>
            <person name="Pocsi I."/>
            <person name="Scazzocchio C."/>
            <person name="Seiboth B."/>
            <person name="vanKuyk P.A."/>
            <person name="Wortman J."/>
            <person name="Dyer P.S."/>
            <person name="Grigoriev I.V."/>
        </authorList>
    </citation>
    <scope>NUCLEOTIDE SEQUENCE [LARGE SCALE GENOMIC DNA]</scope>
    <source>
        <strain evidence="3">CBS 506.65</strain>
    </source>
</reference>
<accession>A0A1L9SIJ2</accession>
<dbReference type="EMBL" id="KV878341">
    <property type="protein sequence ID" value="OJJ46967.1"/>
    <property type="molecule type" value="Genomic_DNA"/>
</dbReference>
<feature type="transmembrane region" description="Helical" evidence="1">
    <location>
        <begin position="12"/>
        <end position="33"/>
    </location>
</feature>
<dbReference type="Proteomes" id="UP000184188">
    <property type="component" value="Unassembled WGS sequence"/>
</dbReference>
<protein>
    <submittedName>
        <fullName evidence="2">Uncharacterized protein</fullName>
    </submittedName>
</protein>
<dbReference type="AlphaFoldDB" id="A0A1L9SIJ2"/>
<evidence type="ECO:0000313" key="3">
    <source>
        <dbReference type="Proteomes" id="UP000184188"/>
    </source>
</evidence>
<gene>
    <name evidence="2" type="ORF">ASPZODRAFT_1864875</name>
</gene>